<dbReference type="InterPro" id="IPR033949">
    <property type="entry name" value="CobQ_GATase1"/>
</dbReference>
<dbReference type="GO" id="GO:0008360">
    <property type="term" value="P:regulation of cell shape"/>
    <property type="evidence" value="ECO:0007669"/>
    <property type="project" value="UniProtKB-KW"/>
</dbReference>
<dbReference type="GO" id="GO:0140282">
    <property type="term" value="F:carbon-nitrogen ligase activity on lipid II"/>
    <property type="evidence" value="ECO:0007669"/>
    <property type="project" value="UniProtKB-UniRule"/>
</dbReference>
<protein>
    <recommendedName>
        <fullName evidence="2">Lipid II isoglutaminyl synthase (glutamine-hydrolyzing) subunit GatD</fullName>
        <ecNumber evidence="2">6.3.5.13</ecNumber>
    </recommendedName>
    <alternativeName>
        <fullName evidence="2">Lipid II isoglutaminyl synthase glutaminase subunit</fullName>
        <ecNumber evidence="2">3.5.1.2</ecNumber>
    </alternativeName>
</protein>
<keyword evidence="2" id="KW-0378">Hydrolase</keyword>
<dbReference type="EMBL" id="PKGS01000002">
    <property type="protein sequence ID" value="PKZ16996.1"/>
    <property type="molecule type" value="Genomic_DNA"/>
</dbReference>
<keyword evidence="2" id="KW-0573">Peptidoglycan synthesis</keyword>
<comment type="subunit">
    <text evidence="2">Forms a heterodimer with MurT.</text>
</comment>
<dbReference type="HAMAP" id="MF_02213">
    <property type="entry name" value="Lipid_II_synth_GatD"/>
    <property type="match status" value="1"/>
</dbReference>
<feature type="active site" description="Nucleophile" evidence="2">
    <location>
        <position position="94"/>
    </location>
</feature>
<dbReference type="GO" id="GO:0071555">
    <property type="term" value="P:cell wall organization"/>
    <property type="evidence" value="ECO:0007669"/>
    <property type="project" value="UniProtKB-KW"/>
</dbReference>
<keyword evidence="2" id="KW-0133">Cell shape</keyword>
<evidence type="ECO:0000313" key="4">
    <source>
        <dbReference type="EMBL" id="PKZ16996.1"/>
    </source>
</evidence>
<dbReference type="AlphaFoldDB" id="A0A2I1MA30"/>
<comment type="catalytic activity">
    <reaction evidence="2">
        <text>L-glutamine + H2O = L-glutamate + NH4(+)</text>
        <dbReference type="Rhea" id="RHEA:15889"/>
        <dbReference type="ChEBI" id="CHEBI:15377"/>
        <dbReference type="ChEBI" id="CHEBI:28938"/>
        <dbReference type="ChEBI" id="CHEBI:29985"/>
        <dbReference type="ChEBI" id="CHEBI:58359"/>
        <dbReference type="EC" id="3.5.1.2"/>
    </reaction>
</comment>
<keyword evidence="2" id="KW-0436">Ligase</keyword>
<dbReference type="GO" id="GO:0004359">
    <property type="term" value="F:glutaminase activity"/>
    <property type="evidence" value="ECO:0007669"/>
    <property type="project" value="UniProtKB-UniRule"/>
</dbReference>
<dbReference type="EC" id="3.5.1.2" evidence="2"/>
<sequence length="219" mass="24734">MNKIRICHLYGNLLNTYGDIGNVMALAYEARKNGYVVETEIISIGDKFDSSKYDFVFFGGGQDYEQRIVQADLLEKKDQLQKFIENSGVFLAICGGYQLLGQYYFDAYNKKIDGLNIFNHYTENQENANRFTGQIEIKDAITGSVYQGFENHGGVTFLSKDQKPFGIVIEGNGNNGIDKTEGFRYKNTIGTYLHGPLLARNENLCKELVNITIKNKSNN</sequence>
<dbReference type="Proteomes" id="UP000234335">
    <property type="component" value="Unassembled WGS sequence"/>
</dbReference>
<evidence type="ECO:0000256" key="2">
    <source>
        <dbReference type="HAMAP-Rule" id="MF_02213"/>
    </source>
</evidence>
<comment type="catalytic activity">
    <reaction evidence="2">
        <text>beta-D-GlcNAc-(1-&gt;4)-Mur2Ac(oyl-L-Ala-gamma-D-Glu-L-Lys-D-Ala-D-Ala)-di-trans,octa-cis-undecaprenyl diphosphate + L-glutamine + ATP + H2O = beta-D-GlcNAc-(1-&gt;4)-Mur2Ac(oyl-L-Ala-D-isoglutaminyl-L-Lys-D-Ala-D-Ala)-di-trans,octa-cis-undecaprenyl diphosphate + L-glutamate + ADP + phosphate + H(+)</text>
        <dbReference type="Rhea" id="RHEA:57928"/>
        <dbReference type="ChEBI" id="CHEBI:15377"/>
        <dbReference type="ChEBI" id="CHEBI:15378"/>
        <dbReference type="ChEBI" id="CHEBI:29985"/>
        <dbReference type="ChEBI" id="CHEBI:30616"/>
        <dbReference type="ChEBI" id="CHEBI:43474"/>
        <dbReference type="ChEBI" id="CHEBI:58359"/>
        <dbReference type="ChEBI" id="CHEBI:60033"/>
        <dbReference type="ChEBI" id="CHEBI:62233"/>
        <dbReference type="ChEBI" id="CHEBI:456216"/>
        <dbReference type="EC" id="6.3.5.13"/>
    </reaction>
</comment>
<comment type="similarity">
    <text evidence="2">Belongs to the CobB/CobQ family. GatD subfamily.</text>
</comment>
<name>A0A2I1MA30_9FIRM</name>
<reference evidence="4 5" key="1">
    <citation type="submission" date="2017-12" db="EMBL/GenBank/DDBJ databases">
        <title>Phylogenetic diversity of female urinary microbiome.</title>
        <authorList>
            <person name="Thomas-White K."/>
            <person name="Wolfe A.J."/>
        </authorList>
    </citation>
    <scope>NUCLEOTIDE SEQUENCE [LARGE SCALE GENOMIC DNA]</scope>
    <source>
        <strain evidence="4 5">UMB0119</strain>
    </source>
</reference>
<keyword evidence="2" id="KW-0961">Cell wall biogenesis/degradation</keyword>
<dbReference type="PANTHER" id="PTHR21343">
    <property type="entry name" value="DETHIOBIOTIN SYNTHETASE"/>
    <property type="match status" value="1"/>
</dbReference>
<dbReference type="RefSeq" id="WP_101540095.1">
    <property type="nucleotide sequence ID" value="NZ_PKGS01000002.1"/>
</dbReference>
<evidence type="ECO:0000313" key="5">
    <source>
        <dbReference type="Proteomes" id="UP000234335"/>
    </source>
</evidence>
<evidence type="ECO:0000256" key="1">
    <source>
        <dbReference type="ARBA" id="ARBA00022962"/>
    </source>
</evidence>
<comment type="pathway">
    <text evidence="2">Cell wall biogenesis; peptidoglycan biosynthesis.</text>
</comment>
<accession>A0A2I1MA30</accession>
<dbReference type="InterPro" id="IPR011698">
    <property type="entry name" value="GATase_3"/>
</dbReference>
<dbReference type="CDD" id="cd01750">
    <property type="entry name" value="GATase1_CobQ"/>
    <property type="match status" value="1"/>
</dbReference>
<feature type="active site" evidence="2">
    <location>
        <position position="194"/>
    </location>
</feature>
<dbReference type="InterPro" id="IPR029062">
    <property type="entry name" value="Class_I_gatase-like"/>
</dbReference>
<dbReference type="SUPFAM" id="SSF52317">
    <property type="entry name" value="Class I glutamine amidotransferase-like"/>
    <property type="match status" value="1"/>
</dbReference>
<dbReference type="GO" id="GO:0009236">
    <property type="term" value="P:cobalamin biosynthetic process"/>
    <property type="evidence" value="ECO:0007669"/>
    <property type="project" value="InterPro"/>
</dbReference>
<dbReference type="InterPro" id="IPR043702">
    <property type="entry name" value="Lipid_II_synth_GatD"/>
</dbReference>
<gene>
    <name evidence="2" type="primary">gatD</name>
    <name evidence="4" type="ORF">CYJ34_04185</name>
</gene>
<organism evidence="4 5">
    <name type="scientific">Anaerococcus octavius</name>
    <dbReference type="NCBI Taxonomy" id="54007"/>
    <lineage>
        <taxon>Bacteria</taxon>
        <taxon>Bacillati</taxon>
        <taxon>Bacillota</taxon>
        <taxon>Tissierellia</taxon>
        <taxon>Tissierellales</taxon>
        <taxon>Peptoniphilaceae</taxon>
        <taxon>Anaerococcus</taxon>
    </lineage>
</organism>
<dbReference type="Pfam" id="PF07685">
    <property type="entry name" value="GATase_3"/>
    <property type="match status" value="1"/>
</dbReference>
<dbReference type="GO" id="GO:0009252">
    <property type="term" value="P:peptidoglycan biosynthetic process"/>
    <property type="evidence" value="ECO:0007669"/>
    <property type="project" value="UniProtKB-UniRule"/>
</dbReference>
<dbReference type="PROSITE" id="PS51274">
    <property type="entry name" value="GATASE_COBBQ"/>
    <property type="match status" value="1"/>
</dbReference>
<dbReference type="EC" id="6.3.5.13" evidence="2"/>
<dbReference type="PANTHER" id="PTHR21343:SF9">
    <property type="entry name" value="LIPID II ISOGLUTAMINYL SYNTHASE (GLUTAMINE-HYDROLYZING) SUBUNIT GATD"/>
    <property type="match status" value="1"/>
</dbReference>
<proteinExistence type="inferred from homology"/>
<evidence type="ECO:0000259" key="3">
    <source>
        <dbReference type="Pfam" id="PF07685"/>
    </source>
</evidence>
<keyword evidence="5" id="KW-1185">Reference proteome</keyword>
<keyword evidence="1 2" id="KW-0315">Glutamine amidotransferase</keyword>
<feature type="binding site" evidence="2">
    <location>
        <position position="130"/>
    </location>
    <ligand>
        <name>substrate</name>
    </ligand>
</feature>
<feature type="domain" description="CobB/CobQ-like glutamine amidotransferase" evidence="3">
    <location>
        <begin position="5"/>
        <end position="201"/>
    </location>
</feature>
<comment type="function">
    <text evidence="2">The lipid II isoglutaminyl synthase complex catalyzes the formation of alpha-D-isoglutamine in the cell wall lipid II stem peptide. The GatD subunit catalyzes the hydrolysis of glutamine to glutamate and ammonia. The resulting ammonia molecule is channeled to the active site of MurT.</text>
</comment>
<comment type="caution">
    <text evidence="4">The sequence shown here is derived from an EMBL/GenBank/DDBJ whole genome shotgun (WGS) entry which is preliminary data.</text>
</comment>
<dbReference type="UniPathway" id="UPA00219"/>
<dbReference type="Gene3D" id="3.40.50.880">
    <property type="match status" value="1"/>
</dbReference>